<dbReference type="Proteomes" id="UP000216312">
    <property type="component" value="Unassembled WGS sequence"/>
</dbReference>
<evidence type="ECO:0000313" key="3">
    <source>
        <dbReference type="Proteomes" id="UP000216312"/>
    </source>
</evidence>
<evidence type="ECO:0008006" key="4">
    <source>
        <dbReference type="Google" id="ProtNLM"/>
    </source>
</evidence>
<organism evidence="2 3">
    <name type="scientific">candidate division WOR-3 bacterium 4484_18</name>
    <dbReference type="NCBI Taxonomy" id="2020626"/>
    <lineage>
        <taxon>Bacteria</taxon>
        <taxon>Bacteria division WOR-3</taxon>
    </lineage>
</organism>
<accession>A0A257LUZ1</accession>
<evidence type="ECO:0000313" key="2">
    <source>
        <dbReference type="EMBL" id="OYV03242.1"/>
    </source>
</evidence>
<feature type="chain" id="PRO_5011971259" description="PorV/PorQ family protein" evidence="1">
    <location>
        <begin position="20"/>
        <end position="316"/>
    </location>
</feature>
<dbReference type="EMBL" id="NMUJ01000014">
    <property type="protein sequence ID" value="OYV03242.1"/>
    <property type="molecule type" value="Genomic_DNA"/>
</dbReference>
<proteinExistence type="predicted"/>
<sequence>MRKAICAIMFIILPSPLLGRLGGAGGAFLSRAKGTIAPAMGYAYSAYANDIEAIFWNPAGLASVKVASYHITYTQLFAGLRETNLAFVYPLSVGTIGVDIIASLSGEILRTTPETPRGTGDYFTANDYAFGIAFGRNLTDKFSAGFNIKVVNLNIDKVTSWGMAIDIGAIYNTRTLRNLRFGFSLQNFARDMTYYGEALQYTVEEGERMATYLSTPFPLPLTFQTGIAIDLIDKATTKCSFAADLIHPLDQQVTFGVGIECILGGKFALRAGYTGKNNHNFTYGFGILGGHISINYAYESHQYLMGEHHLGVNLTL</sequence>
<reference evidence="3" key="1">
    <citation type="submission" date="2017-07" db="EMBL/GenBank/DDBJ databases">
        <title>Novel pathways for hydrocarbon cycling and metabolic interdependencies in hydrothermal sediment communities.</title>
        <authorList>
            <person name="Dombrowski N."/>
            <person name="Seitz K."/>
            <person name="Teske A."/>
            <person name="Baker B."/>
        </authorList>
    </citation>
    <scope>NUCLEOTIDE SEQUENCE [LARGE SCALE GENOMIC DNA]</scope>
</reference>
<evidence type="ECO:0000256" key="1">
    <source>
        <dbReference type="SAM" id="SignalP"/>
    </source>
</evidence>
<dbReference type="Gene3D" id="2.40.160.60">
    <property type="entry name" value="Outer membrane protein transport protein (OMPP1/FadL/TodX)"/>
    <property type="match status" value="1"/>
</dbReference>
<keyword evidence="1" id="KW-0732">Signal</keyword>
<name>A0A257LUZ1_UNCW3</name>
<protein>
    <recommendedName>
        <fullName evidence="4">PorV/PorQ family protein</fullName>
    </recommendedName>
</protein>
<comment type="caution">
    <text evidence="2">The sequence shown here is derived from an EMBL/GenBank/DDBJ whole genome shotgun (WGS) entry which is preliminary data.</text>
</comment>
<dbReference type="NCBIfam" id="NF033709">
    <property type="entry name" value="PorV_fam"/>
    <property type="match status" value="1"/>
</dbReference>
<dbReference type="AlphaFoldDB" id="A0A257LUZ1"/>
<gene>
    <name evidence="2" type="ORF">CGW93_01835</name>
</gene>
<feature type="signal peptide" evidence="1">
    <location>
        <begin position="1"/>
        <end position="19"/>
    </location>
</feature>
<dbReference type="SUPFAM" id="SSF56935">
    <property type="entry name" value="Porins"/>
    <property type="match status" value="1"/>
</dbReference>